<keyword evidence="1" id="KW-0175">Coiled coil</keyword>
<evidence type="ECO:0000313" key="2">
    <source>
        <dbReference type="EMBL" id="MCD3196041.1"/>
    </source>
</evidence>
<dbReference type="RefSeq" id="WP_003383225.1">
    <property type="nucleotide sequence ID" value="NZ_JAAMYB010000023.1"/>
</dbReference>
<dbReference type="AlphaFoldDB" id="A0A9Q3VBX7"/>
<organism evidence="2 3">
    <name type="scientific">Clostridium botulinum C</name>
    <dbReference type="NCBI Taxonomy" id="36828"/>
    <lineage>
        <taxon>Bacteria</taxon>
        <taxon>Bacillati</taxon>
        <taxon>Bacillota</taxon>
        <taxon>Clostridia</taxon>
        <taxon>Eubacteriales</taxon>
        <taxon>Clostridiaceae</taxon>
        <taxon>Clostridium</taxon>
    </lineage>
</organism>
<proteinExistence type="predicted"/>
<evidence type="ECO:0000256" key="1">
    <source>
        <dbReference type="SAM" id="Coils"/>
    </source>
</evidence>
<accession>A0A9Q3VBX7</accession>
<sequence>MNKIKKIQELIKSTKTDLDEYKNEYSSYIESLNNRPFDVKCFRLRGEINNLNTISYKITEYESRLSTLEEVLGILISEE</sequence>
<evidence type="ECO:0000313" key="3">
    <source>
        <dbReference type="Proteomes" id="UP000813637"/>
    </source>
</evidence>
<protein>
    <submittedName>
        <fullName evidence="2">Uncharacterized protein</fullName>
    </submittedName>
</protein>
<reference evidence="2" key="1">
    <citation type="submission" date="2020-02" db="EMBL/GenBank/DDBJ databases">
        <authorList>
            <person name="Fillo S."/>
            <person name="Giordani F."/>
            <person name="Tonon E."/>
            <person name="Drigo I."/>
            <person name="Anselmo A."/>
            <person name="Fortunato A."/>
            <person name="Bano L."/>
            <person name="Lista F."/>
        </authorList>
    </citation>
    <scope>NUCLEOTIDE SEQUENCE</scope>
    <source>
        <strain evidence="2">IZSVe-TV_9877_3_12</strain>
    </source>
</reference>
<dbReference type="EMBL" id="JAAMYB010000023">
    <property type="protein sequence ID" value="MCD3196041.1"/>
    <property type="molecule type" value="Genomic_DNA"/>
</dbReference>
<name>A0A9Q3VBX7_CLOBO</name>
<dbReference type="Proteomes" id="UP000813637">
    <property type="component" value="Unassembled WGS sequence"/>
</dbReference>
<comment type="caution">
    <text evidence="2">The sequence shown here is derived from an EMBL/GenBank/DDBJ whole genome shotgun (WGS) entry which is preliminary data.</text>
</comment>
<reference evidence="2" key="2">
    <citation type="journal article" date="2021" name="Microorganisms">
        <title>Extensive Genome Exploration of Clostridium botulinum Group III Field Strains.</title>
        <authorList>
            <person name="Fillo S."/>
            <person name="Giordani F."/>
            <person name="Tonon E."/>
            <person name="Drigo I."/>
            <person name="Anselmo A."/>
            <person name="Fortunato A."/>
            <person name="Lista F."/>
            <person name="Bano L."/>
        </authorList>
    </citation>
    <scope>NUCLEOTIDE SEQUENCE</scope>
    <source>
        <strain evidence="2">IZSVe-TV_9877_3_12</strain>
    </source>
</reference>
<gene>
    <name evidence="2" type="ORF">G8S53_12295</name>
</gene>
<feature type="coiled-coil region" evidence="1">
    <location>
        <begin position="4"/>
        <end position="31"/>
    </location>
</feature>